<evidence type="ECO:0000313" key="8">
    <source>
        <dbReference type="EMBL" id="CAK7927140.1"/>
    </source>
</evidence>
<evidence type="ECO:0000256" key="2">
    <source>
        <dbReference type="ARBA" id="ARBA00022695"/>
    </source>
</evidence>
<feature type="domain" description="Peptidase A2" evidence="7">
    <location>
        <begin position="331"/>
        <end position="414"/>
    </location>
</feature>
<feature type="compositionally biased region" description="Polar residues" evidence="6">
    <location>
        <begin position="438"/>
        <end position="448"/>
    </location>
</feature>
<dbReference type="Gene3D" id="3.10.10.10">
    <property type="entry name" value="HIV Type 1 Reverse Transcriptase, subunit A, domain 1"/>
    <property type="match status" value="1"/>
</dbReference>
<dbReference type="GO" id="GO:0004519">
    <property type="term" value="F:endonuclease activity"/>
    <property type="evidence" value="ECO:0007669"/>
    <property type="project" value="UniProtKB-KW"/>
</dbReference>
<feature type="region of interest" description="Disordered" evidence="6">
    <location>
        <begin position="263"/>
        <end position="298"/>
    </location>
</feature>
<gene>
    <name evidence="8" type="ORF">PM001_LOCUS12290</name>
</gene>
<accession>A0AAV1TXY8</accession>
<feature type="compositionally biased region" description="Acidic residues" evidence="6">
    <location>
        <begin position="287"/>
        <end position="297"/>
    </location>
</feature>
<evidence type="ECO:0000259" key="7">
    <source>
        <dbReference type="PROSITE" id="PS50175"/>
    </source>
</evidence>
<dbReference type="Gene3D" id="3.30.70.270">
    <property type="match status" value="1"/>
</dbReference>
<dbReference type="PROSITE" id="PS50175">
    <property type="entry name" value="ASP_PROT_RETROV"/>
    <property type="match status" value="1"/>
</dbReference>
<keyword evidence="1" id="KW-0808">Transferase</keyword>
<keyword evidence="5" id="KW-0378">Hydrolase</keyword>
<dbReference type="SUPFAM" id="SSF50630">
    <property type="entry name" value="Acid proteases"/>
    <property type="match status" value="1"/>
</dbReference>
<feature type="region of interest" description="Disordered" evidence="6">
    <location>
        <begin position="437"/>
        <end position="468"/>
    </location>
</feature>
<evidence type="ECO:0000256" key="3">
    <source>
        <dbReference type="ARBA" id="ARBA00022722"/>
    </source>
</evidence>
<keyword evidence="3" id="KW-0540">Nuclease</keyword>
<proteinExistence type="predicted"/>
<dbReference type="GO" id="GO:0006508">
    <property type="term" value="P:proteolysis"/>
    <property type="evidence" value="ECO:0007669"/>
    <property type="project" value="InterPro"/>
</dbReference>
<evidence type="ECO:0000313" key="9">
    <source>
        <dbReference type="Proteomes" id="UP001162060"/>
    </source>
</evidence>
<dbReference type="InterPro" id="IPR043502">
    <property type="entry name" value="DNA/RNA_pol_sf"/>
</dbReference>
<evidence type="ECO:0000256" key="1">
    <source>
        <dbReference type="ARBA" id="ARBA00022679"/>
    </source>
</evidence>
<evidence type="ECO:0000256" key="5">
    <source>
        <dbReference type="ARBA" id="ARBA00022801"/>
    </source>
</evidence>
<dbReference type="Gene3D" id="2.40.70.10">
    <property type="entry name" value="Acid Proteases"/>
    <property type="match status" value="1"/>
</dbReference>
<dbReference type="EMBL" id="CAKLBY020000109">
    <property type="protein sequence ID" value="CAK7927140.1"/>
    <property type="molecule type" value="Genomic_DNA"/>
</dbReference>
<feature type="compositionally biased region" description="Basic and acidic residues" evidence="6">
    <location>
        <begin position="455"/>
        <end position="468"/>
    </location>
</feature>
<dbReference type="InterPro" id="IPR050951">
    <property type="entry name" value="Retrovirus_Pol_polyprotein"/>
</dbReference>
<dbReference type="Proteomes" id="UP001162060">
    <property type="component" value="Unassembled WGS sequence"/>
</dbReference>
<evidence type="ECO:0000256" key="4">
    <source>
        <dbReference type="ARBA" id="ARBA00022759"/>
    </source>
</evidence>
<comment type="caution">
    <text evidence="8">The sequence shown here is derived from an EMBL/GenBank/DDBJ whole genome shotgun (WGS) entry which is preliminary data.</text>
</comment>
<evidence type="ECO:0000256" key="6">
    <source>
        <dbReference type="SAM" id="MobiDB-lite"/>
    </source>
</evidence>
<dbReference type="PANTHER" id="PTHR37984:SF5">
    <property type="entry name" value="PROTEIN NYNRIN-LIKE"/>
    <property type="match status" value="1"/>
</dbReference>
<dbReference type="Pfam" id="PF13650">
    <property type="entry name" value="Asp_protease_2"/>
    <property type="match status" value="1"/>
</dbReference>
<dbReference type="SUPFAM" id="SSF56672">
    <property type="entry name" value="DNA/RNA polymerases"/>
    <property type="match status" value="1"/>
</dbReference>
<dbReference type="AlphaFoldDB" id="A0AAV1TXY8"/>
<keyword evidence="4" id="KW-0255">Endonuclease</keyword>
<organism evidence="8 9">
    <name type="scientific">Peronospora matthiolae</name>
    <dbReference type="NCBI Taxonomy" id="2874970"/>
    <lineage>
        <taxon>Eukaryota</taxon>
        <taxon>Sar</taxon>
        <taxon>Stramenopiles</taxon>
        <taxon>Oomycota</taxon>
        <taxon>Peronosporomycetes</taxon>
        <taxon>Peronosporales</taxon>
        <taxon>Peronosporaceae</taxon>
        <taxon>Peronospora</taxon>
    </lineage>
</organism>
<reference evidence="8" key="1">
    <citation type="submission" date="2024-01" db="EMBL/GenBank/DDBJ databases">
        <authorList>
            <person name="Webb A."/>
        </authorList>
    </citation>
    <scope>NUCLEOTIDE SEQUENCE</scope>
    <source>
        <strain evidence="8">Pm1</strain>
    </source>
</reference>
<dbReference type="GO" id="GO:0004190">
    <property type="term" value="F:aspartic-type endopeptidase activity"/>
    <property type="evidence" value="ECO:0007669"/>
    <property type="project" value="InterPro"/>
</dbReference>
<dbReference type="PANTHER" id="PTHR37984">
    <property type="entry name" value="PROTEIN CBG26694"/>
    <property type="match status" value="1"/>
</dbReference>
<feature type="compositionally biased region" description="Basic and acidic residues" evidence="6">
    <location>
        <begin position="263"/>
        <end position="275"/>
    </location>
</feature>
<dbReference type="InterPro" id="IPR021109">
    <property type="entry name" value="Peptidase_aspartic_dom_sf"/>
</dbReference>
<dbReference type="InterPro" id="IPR043128">
    <property type="entry name" value="Rev_trsase/Diguanyl_cyclase"/>
</dbReference>
<dbReference type="InterPro" id="IPR001995">
    <property type="entry name" value="Peptidase_A2_cat"/>
</dbReference>
<dbReference type="CDD" id="cd00303">
    <property type="entry name" value="retropepsin_like"/>
    <property type="match status" value="1"/>
</dbReference>
<dbReference type="InterPro" id="IPR001969">
    <property type="entry name" value="Aspartic_peptidase_AS"/>
</dbReference>
<sequence>MGRNEDEYVTYTIVTCQESATSPADVATMKIKRFRGGSSKDWLTWSMQFRSLAKRKGWRADQLSVQLLTLIDGDLLREVERIASDASSKGLTFEDFYREVGLLLVPADYCEDLDEELWTLTKRREETVQRCAARLRQLAQMYAELPQDSQTISELQQCRYFRRAMPPHWQDKLACCGISYETVNELAMYFERLERRERQTGRDRLNGPATQGGERVKVDATNNALPLTSAEIGATLASIATRVKIIETDLVSHDSSECFALKKQREEHKPAETKRTAHKKSNYPRFEEEEASDSDSDSELKLVGLVKKKQPSAKLAPLRIPVQFKDASGTFNALLDSGASRSIINQETMRANAQLGHRQVESATKFQTVNGEVASAGSTIVQFRFPSLQPSTIITHKFEILDQSQDAMVIGRDILNELGIVLNFKDKLVQWDGHDTHLNTGGSSSPNASDYEFPEESKEVDNTAVRPEDLMPDRLSKPLVGKYLQLLRDNEHLYDGHLGRMRFEDYALPIVPEYKPVHAKPYPVPRSLENKARELIQHLVSIDVLEQIFDSEMASPAFFLKKPNGSLRLLIDFRGLNRYLKRSPYYVPRIREILLRLAGAKYLSTFDANMGYYARRLAV</sequence>
<name>A0AAV1TXY8_9STRA</name>
<dbReference type="PROSITE" id="PS00141">
    <property type="entry name" value="ASP_PROTEASE"/>
    <property type="match status" value="1"/>
</dbReference>
<protein>
    <recommendedName>
        <fullName evidence="7">Peptidase A2 domain-containing protein</fullName>
    </recommendedName>
</protein>
<keyword evidence="2" id="KW-0548">Nucleotidyltransferase</keyword>
<dbReference type="GO" id="GO:0016779">
    <property type="term" value="F:nucleotidyltransferase activity"/>
    <property type="evidence" value="ECO:0007669"/>
    <property type="project" value="UniProtKB-KW"/>
</dbReference>